<evidence type="ECO:0000313" key="2">
    <source>
        <dbReference type="Proteomes" id="UP001153069"/>
    </source>
</evidence>
<sequence>MTALALGNNCSGEAYGIFHSRFKESNRAQVLFCLARGQWSKQPCHDEAAPLYRYLRCCTGLVAAVPFTLHTITQWFNRQFSNLITFLQGFAIAFLVPPHALGKK</sequence>
<keyword evidence="2" id="KW-1185">Reference proteome</keyword>
<comment type="caution">
    <text evidence="1">The sequence shown here is derived from an EMBL/GenBank/DDBJ whole genome shotgun (WGS) entry which is preliminary data.</text>
</comment>
<dbReference type="EMBL" id="CAICTM010000929">
    <property type="protein sequence ID" value="CAB9518391.1"/>
    <property type="molecule type" value="Genomic_DNA"/>
</dbReference>
<reference evidence="1" key="1">
    <citation type="submission" date="2020-06" db="EMBL/GenBank/DDBJ databases">
        <authorList>
            <consortium name="Plant Systems Biology data submission"/>
        </authorList>
    </citation>
    <scope>NUCLEOTIDE SEQUENCE</scope>
    <source>
        <strain evidence="1">D6</strain>
    </source>
</reference>
<dbReference type="Proteomes" id="UP001153069">
    <property type="component" value="Unassembled WGS sequence"/>
</dbReference>
<gene>
    <name evidence="1" type="ORF">SEMRO_931_G221441.1</name>
</gene>
<accession>A0A9N8EBL6</accession>
<dbReference type="AlphaFoldDB" id="A0A9N8EBL6"/>
<protein>
    <submittedName>
        <fullName evidence="1">Uncharacterized protein</fullName>
    </submittedName>
</protein>
<proteinExistence type="predicted"/>
<organism evidence="1 2">
    <name type="scientific">Seminavis robusta</name>
    <dbReference type="NCBI Taxonomy" id="568900"/>
    <lineage>
        <taxon>Eukaryota</taxon>
        <taxon>Sar</taxon>
        <taxon>Stramenopiles</taxon>
        <taxon>Ochrophyta</taxon>
        <taxon>Bacillariophyta</taxon>
        <taxon>Bacillariophyceae</taxon>
        <taxon>Bacillariophycidae</taxon>
        <taxon>Naviculales</taxon>
        <taxon>Naviculaceae</taxon>
        <taxon>Seminavis</taxon>
    </lineage>
</organism>
<name>A0A9N8EBL6_9STRA</name>
<evidence type="ECO:0000313" key="1">
    <source>
        <dbReference type="EMBL" id="CAB9518391.1"/>
    </source>
</evidence>